<dbReference type="RefSeq" id="WP_075859271.1">
    <property type="nucleotide sequence ID" value="NZ_BDJK01000020.1"/>
</dbReference>
<dbReference type="InterPro" id="IPR000160">
    <property type="entry name" value="GGDEF_dom"/>
</dbReference>
<accession>A0A1L8CV81</accession>
<dbReference type="SUPFAM" id="SSF55073">
    <property type="entry name" value="Nucleotide cyclase"/>
    <property type="match status" value="1"/>
</dbReference>
<dbReference type="InterPro" id="IPR029016">
    <property type="entry name" value="GAF-like_dom_sf"/>
</dbReference>
<dbReference type="PANTHER" id="PTHR45138:SF9">
    <property type="entry name" value="DIGUANYLATE CYCLASE DGCM-RELATED"/>
    <property type="match status" value="1"/>
</dbReference>
<keyword evidence="4" id="KW-1185">Reference proteome</keyword>
<sequence>MTESLRGKQIVIILSIVLIFSLLEWANAHRVYSKIFRDKVTLEQKQVETQINVLEQAQTEKIFLALRTLASDQTFCQLLKEKKREGLSRYLTASFLNWQNMGIDNIGVLDSGKKVILRLATPGLSGDNVKNFINLKGVPGEYEAKLVFGPLGYRFRVVIPVFYQNKLVGYLMGGMFWERIINEINDTAPNFGIVAFLENNQLKKLGFTPDMIQGKFINLGGSSLIAQNRDYPLEFLKELSRFSRSFPPAGIYKIAGSNYYLSVKKGSSGERIVFLTPVAENLKTFYGEIGVMSLLVVLELLVIGSIFAYFNREILKRENLVTAYLKQLNQKGLDKPFPENFQELGDCSVELKKFIKNTEELITSLTAEVELNRLLKNEKEEEGIYKILKNFLERKYKITDTAILILNESQNRLEIKALSGEVHCNPQILEDKEVCAVIARGRKVVKFPGSLDRCPEYRGSGFYACIPLIVGGEVKGVIHVTCATGEQEKLKRIERLVEIAVPYLYNARLLKALEYSSMIDELTKVYNRRFLVNFLEKEIAFCRRHGSQLGLILLDLDNFKHINDVYGHLMGDEVLKKVGEILRSTVRNQDVVARYGGEEFCVVLPAAGWQGSYEVAAKLKSAINELKFSEPGISVTASIGVTVFPEEAKNLEELLGVADKLLYLAKNAGKNRVVTLKDLDLPNS</sequence>
<dbReference type="GO" id="GO:0043709">
    <property type="term" value="P:cell adhesion involved in single-species biofilm formation"/>
    <property type="evidence" value="ECO:0007669"/>
    <property type="project" value="TreeGrafter"/>
</dbReference>
<keyword evidence="1" id="KW-0472">Membrane</keyword>
<proteinExistence type="predicted"/>
<dbReference type="NCBIfam" id="TIGR00254">
    <property type="entry name" value="GGDEF"/>
    <property type="match status" value="1"/>
</dbReference>
<dbReference type="CDD" id="cd01949">
    <property type="entry name" value="GGDEF"/>
    <property type="match status" value="1"/>
</dbReference>
<dbReference type="EMBL" id="BDJK01000020">
    <property type="protein sequence ID" value="GAV22812.1"/>
    <property type="molecule type" value="Genomic_DNA"/>
</dbReference>
<dbReference type="AlphaFoldDB" id="A0A1L8CV81"/>
<feature type="transmembrane region" description="Helical" evidence="1">
    <location>
        <begin position="289"/>
        <end position="310"/>
    </location>
</feature>
<dbReference type="Pfam" id="PF14827">
    <property type="entry name" value="dCache_3"/>
    <property type="match status" value="1"/>
</dbReference>
<gene>
    <name evidence="3" type="ORF">cpu_13220</name>
</gene>
<dbReference type="PROSITE" id="PS50887">
    <property type="entry name" value="GGDEF"/>
    <property type="match status" value="1"/>
</dbReference>
<dbReference type="PANTHER" id="PTHR45138">
    <property type="entry name" value="REGULATORY COMPONENTS OF SENSORY TRANSDUCTION SYSTEM"/>
    <property type="match status" value="1"/>
</dbReference>
<dbReference type="STRING" id="870242.cpu_13220"/>
<protein>
    <recommendedName>
        <fullName evidence="2">GGDEF domain-containing protein</fullName>
    </recommendedName>
</protein>
<organism evidence="3 4">
    <name type="scientific">Carboxydothermus pertinax</name>
    <dbReference type="NCBI Taxonomy" id="870242"/>
    <lineage>
        <taxon>Bacteria</taxon>
        <taxon>Bacillati</taxon>
        <taxon>Bacillota</taxon>
        <taxon>Clostridia</taxon>
        <taxon>Thermoanaerobacterales</taxon>
        <taxon>Thermoanaerobacteraceae</taxon>
        <taxon>Carboxydothermus</taxon>
    </lineage>
</organism>
<dbReference type="Proteomes" id="UP000187485">
    <property type="component" value="Unassembled WGS sequence"/>
</dbReference>
<dbReference type="InterPro" id="IPR029787">
    <property type="entry name" value="Nucleotide_cyclase"/>
</dbReference>
<evidence type="ECO:0000313" key="3">
    <source>
        <dbReference type="EMBL" id="GAV22812.1"/>
    </source>
</evidence>
<keyword evidence="1" id="KW-1133">Transmembrane helix</keyword>
<dbReference type="InterPro" id="IPR043128">
    <property type="entry name" value="Rev_trsase/Diguanyl_cyclase"/>
</dbReference>
<dbReference type="SMART" id="SM00267">
    <property type="entry name" value="GGDEF"/>
    <property type="match status" value="1"/>
</dbReference>
<dbReference type="SUPFAM" id="SSF55781">
    <property type="entry name" value="GAF domain-like"/>
    <property type="match status" value="1"/>
</dbReference>
<dbReference type="GO" id="GO:0005886">
    <property type="term" value="C:plasma membrane"/>
    <property type="evidence" value="ECO:0007669"/>
    <property type="project" value="TreeGrafter"/>
</dbReference>
<dbReference type="Gene3D" id="3.30.70.270">
    <property type="match status" value="1"/>
</dbReference>
<reference evidence="4" key="1">
    <citation type="submission" date="2016-12" db="EMBL/GenBank/DDBJ databases">
        <title>Draft Genome Sequences od Carboxydothermus pertinax and islandicus, Hydrogenogenic Carboxydotrophic Bacteria.</title>
        <authorList>
            <person name="Fukuyama Y."/>
            <person name="Ohmae K."/>
            <person name="Yoneda Y."/>
            <person name="Yoshida T."/>
            <person name="Sako Y."/>
        </authorList>
    </citation>
    <scope>NUCLEOTIDE SEQUENCE [LARGE SCALE GENOMIC DNA]</scope>
    <source>
        <strain evidence="4">Ug1</strain>
    </source>
</reference>
<comment type="caution">
    <text evidence="3">The sequence shown here is derived from an EMBL/GenBank/DDBJ whole genome shotgun (WGS) entry which is preliminary data.</text>
</comment>
<evidence type="ECO:0000259" key="2">
    <source>
        <dbReference type="PROSITE" id="PS50887"/>
    </source>
</evidence>
<dbReference type="OrthoDB" id="9783388at2"/>
<keyword evidence="1" id="KW-0812">Transmembrane</keyword>
<feature type="domain" description="GGDEF" evidence="2">
    <location>
        <begin position="547"/>
        <end position="678"/>
    </location>
</feature>
<dbReference type="InterPro" id="IPR029151">
    <property type="entry name" value="Sensor-like_sf"/>
</dbReference>
<dbReference type="SUPFAM" id="SSF103190">
    <property type="entry name" value="Sensory domain-like"/>
    <property type="match status" value="1"/>
</dbReference>
<dbReference type="InterPro" id="IPR050469">
    <property type="entry name" value="Diguanylate_Cyclase"/>
</dbReference>
<dbReference type="GO" id="GO:0052621">
    <property type="term" value="F:diguanylate cyclase activity"/>
    <property type="evidence" value="ECO:0007669"/>
    <property type="project" value="TreeGrafter"/>
</dbReference>
<name>A0A1L8CV81_9THEO</name>
<dbReference type="Pfam" id="PF00990">
    <property type="entry name" value="GGDEF"/>
    <property type="match status" value="1"/>
</dbReference>
<dbReference type="Gene3D" id="3.30.450.40">
    <property type="match status" value="1"/>
</dbReference>
<dbReference type="GO" id="GO:1902201">
    <property type="term" value="P:negative regulation of bacterial-type flagellum-dependent cell motility"/>
    <property type="evidence" value="ECO:0007669"/>
    <property type="project" value="TreeGrafter"/>
</dbReference>
<dbReference type="FunFam" id="3.30.70.270:FF:000001">
    <property type="entry name" value="Diguanylate cyclase domain protein"/>
    <property type="match status" value="1"/>
</dbReference>
<evidence type="ECO:0000313" key="4">
    <source>
        <dbReference type="Proteomes" id="UP000187485"/>
    </source>
</evidence>
<dbReference type="InterPro" id="IPR029150">
    <property type="entry name" value="dCache_3"/>
</dbReference>
<evidence type="ECO:0000256" key="1">
    <source>
        <dbReference type="SAM" id="Phobius"/>
    </source>
</evidence>